<proteinExistence type="predicted"/>
<dbReference type="PANTHER" id="PTHR23528">
    <property type="match status" value="1"/>
</dbReference>
<dbReference type="InterPro" id="IPR011701">
    <property type="entry name" value="MFS"/>
</dbReference>
<name>A0A2T0QP54_9ACTN</name>
<organism evidence="8 9">
    <name type="scientific">Kineococcus rhizosphaerae</name>
    <dbReference type="NCBI Taxonomy" id="559628"/>
    <lineage>
        <taxon>Bacteria</taxon>
        <taxon>Bacillati</taxon>
        <taxon>Actinomycetota</taxon>
        <taxon>Actinomycetes</taxon>
        <taxon>Kineosporiales</taxon>
        <taxon>Kineosporiaceae</taxon>
        <taxon>Kineococcus</taxon>
    </lineage>
</organism>
<evidence type="ECO:0000256" key="4">
    <source>
        <dbReference type="ARBA" id="ARBA00022989"/>
    </source>
</evidence>
<dbReference type="Proteomes" id="UP000238083">
    <property type="component" value="Unassembled WGS sequence"/>
</dbReference>
<dbReference type="PROSITE" id="PS50850">
    <property type="entry name" value="MFS"/>
    <property type="match status" value="1"/>
</dbReference>
<feature type="transmembrane region" description="Helical" evidence="6">
    <location>
        <begin position="366"/>
        <end position="387"/>
    </location>
</feature>
<dbReference type="Pfam" id="PF07690">
    <property type="entry name" value="MFS_1"/>
    <property type="match status" value="1"/>
</dbReference>
<dbReference type="GO" id="GO:0005886">
    <property type="term" value="C:plasma membrane"/>
    <property type="evidence" value="ECO:0007669"/>
    <property type="project" value="UniProtKB-SubCell"/>
</dbReference>
<sequence>MSSVLSVAILTLPLKAESIAGGRATTLISVASGVAGAVALIANPIFGRLSDRTTMRWGRRRPYVVLGAVFMAVGSVLVLQAMSVWMLSIGWVLMTMGQISAQAALGASIPEQLAPERRGIASAVFGVAGTAGALIGLGLGSLLSPSLPAMILAPTALAVLTLLVFAVVLRDRPLPSQERPALVLSEVFGTFWVNPRRHTSYALAFGSRFAVFCSIAAVNAYQAIYLIMGLHIPPTEVAGKIFLASLVSGLTALLFAMTMGKLSDRIGRRKPFVVAAALIFAVGLALVATASTFNGFLVAVAVMGIGQGVYLAVDFALITQVLPDPNNPAKDLGIMNLASSLPNIVVPAVAPALLALGASASSPQNFGALFLAGAVAGLLGAVLIAPIRMVR</sequence>
<keyword evidence="4 6" id="KW-1133">Transmembrane helix</keyword>
<evidence type="ECO:0000256" key="1">
    <source>
        <dbReference type="ARBA" id="ARBA00004651"/>
    </source>
</evidence>
<feature type="transmembrane region" description="Helical" evidence="6">
    <location>
        <begin position="272"/>
        <end position="290"/>
    </location>
</feature>
<keyword evidence="3 6" id="KW-0812">Transmembrane</keyword>
<feature type="transmembrane region" description="Helical" evidence="6">
    <location>
        <begin position="119"/>
        <end position="143"/>
    </location>
</feature>
<accession>A0A2T0QP54</accession>
<dbReference type="InterPro" id="IPR036259">
    <property type="entry name" value="MFS_trans_sf"/>
</dbReference>
<protein>
    <submittedName>
        <fullName evidence="8">Trichothecene efflux pump TRI12</fullName>
    </submittedName>
</protein>
<keyword evidence="9" id="KW-1185">Reference proteome</keyword>
<dbReference type="EMBL" id="PVZF01000034">
    <property type="protein sequence ID" value="PRY06445.1"/>
    <property type="molecule type" value="Genomic_DNA"/>
</dbReference>
<feature type="transmembrane region" description="Helical" evidence="6">
    <location>
        <begin position="241"/>
        <end position="260"/>
    </location>
</feature>
<dbReference type="GO" id="GO:0022857">
    <property type="term" value="F:transmembrane transporter activity"/>
    <property type="evidence" value="ECO:0007669"/>
    <property type="project" value="InterPro"/>
</dbReference>
<comment type="caution">
    <text evidence="8">The sequence shown here is derived from an EMBL/GenBank/DDBJ whole genome shotgun (WGS) entry which is preliminary data.</text>
</comment>
<keyword evidence="5 6" id="KW-0472">Membrane</keyword>
<dbReference type="Gene3D" id="1.20.1250.20">
    <property type="entry name" value="MFS general substrate transporter like domains"/>
    <property type="match status" value="2"/>
</dbReference>
<dbReference type="InterPro" id="IPR005829">
    <property type="entry name" value="Sugar_transporter_CS"/>
</dbReference>
<feature type="transmembrane region" description="Helical" evidence="6">
    <location>
        <begin position="63"/>
        <end position="82"/>
    </location>
</feature>
<evidence type="ECO:0000259" key="7">
    <source>
        <dbReference type="PROSITE" id="PS50850"/>
    </source>
</evidence>
<evidence type="ECO:0000313" key="8">
    <source>
        <dbReference type="EMBL" id="PRY06445.1"/>
    </source>
</evidence>
<feature type="domain" description="Major facilitator superfamily (MFS) profile" evidence="7">
    <location>
        <begin position="1"/>
        <end position="391"/>
    </location>
</feature>
<evidence type="ECO:0000313" key="9">
    <source>
        <dbReference type="Proteomes" id="UP000238083"/>
    </source>
</evidence>
<dbReference type="PANTHER" id="PTHR23528:SF1">
    <property type="entry name" value="MAJOR FACILITATOR SUPERFAMILY (MFS) PROFILE DOMAIN-CONTAINING PROTEIN"/>
    <property type="match status" value="1"/>
</dbReference>
<feature type="transmembrane region" description="Helical" evidence="6">
    <location>
        <begin position="26"/>
        <end position="42"/>
    </location>
</feature>
<gene>
    <name evidence="8" type="ORF">CLV37_1346</name>
</gene>
<feature type="transmembrane region" description="Helical" evidence="6">
    <location>
        <begin position="88"/>
        <end position="107"/>
    </location>
</feature>
<reference evidence="8 9" key="1">
    <citation type="submission" date="2018-03" db="EMBL/GenBank/DDBJ databases">
        <title>Genomic Encyclopedia of Archaeal and Bacterial Type Strains, Phase II (KMG-II): from individual species to whole genera.</title>
        <authorList>
            <person name="Goeker M."/>
        </authorList>
    </citation>
    <scope>NUCLEOTIDE SEQUENCE [LARGE SCALE GENOMIC DNA]</scope>
    <source>
        <strain evidence="8 9">DSM 19711</strain>
    </source>
</reference>
<feature type="transmembrane region" description="Helical" evidence="6">
    <location>
        <begin position="149"/>
        <end position="169"/>
    </location>
</feature>
<dbReference type="PROSITE" id="PS00216">
    <property type="entry name" value="SUGAR_TRANSPORT_1"/>
    <property type="match status" value="1"/>
</dbReference>
<dbReference type="InterPro" id="IPR020846">
    <property type="entry name" value="MFS_dom"/>
</dbReference>
<feature type="transmembrane region" description="Helical" evidence="6">
    <location>
        <begin position="296"/>
        <end position="319"/>
    </location>
</feature>
<evidence type="ECO:0000256" key="5">
    <source>
        <dbReference type="ARBA" id="ARBA00023136"/>
    </source>
</evidence>
<feature type="transmembrane region" description="Helical" evidence="6">
    <location>
        <begin position="340"/>
        <end position="360"/>
    </location>
</feature>
<comment type="subcellular location">
    <subcellularLocation>
        <location evidence="1">Cell membrane</location>
        <topology evidence="1">Multi-pass membrane protein</topology>
    </subcellularLocation>
</comment>
<dbReference type="Pfam" id="PF06609">
    <property type="entry name" value="TRI12"/>
    <property type="match status" value="1"/>
</dbReference>
<evidence type="ECO:0000256" key="3">
    <source>
        <dbReference type="ARBA" id="ARBA00022692"/>
    </source>
</evidence>
<dbReference type="InterPro" id="IPR010573">
    <property type="entry name" value="MFS_Str1/Tri12-like"/>
</dbReference>
<dbReference type="SUPFAM" id="SSF103473">
    <property type="entry name" value="MFS general substrate transporter"/>
    <property type="match status" value="1"/>
</dbReference>
<evidence type="ECO:0000256" key="6">
    <source>
        <dbReference type="SAM" id="Phobius"/>
    </source>
</evidence>
<feature type="transmembrane region" description="Helical" evidence="6">
    <location>
        <begin position="201"/>
        <end position="221"/>
    </location>
</feature>
<keyword evidence="2" id="KW-0813">Transport</keyword>
<evidence type="ECO:0000256" key="2">
    <source>
        <dbReference type="ARBA" id="ARBA00022448"/>
    </source>
</evidence>
<dbReference type="AlphaFoldDB" id="A0A2T0QP54"/>